<keyword evidence="2" id="KW-1185">Reference proteome</keyword>
<name>A0A7D7MG81_PLAMR</name>
<evidence type="ECO:0000313" key="1">
    <source>
        <dbReference type="EMBL" id="QMT17327.1"/>
    </source>
</evidence>
<dbReference type="RefSeq" id="WP_182092028.1">
    <property type="nucleotide sequence ID" value="NZ_CP059540.1"/>
</dbReference>
<organism evidence="1 2">
    <name type="scientific">Planococcus maritimus</name>
    <dbReference type="NCBI Taxonomy" id="192421"/>
    <lineage>
        <taxon>Bacteria</taxon>
        <taxon>Bacillati</taxon>
        <taxon>Bacillota</taxon>
        <taxon>Bacilli</taxon>
        <taxon>Bacillales</taxon>
        <taxon>Caryophanaceae</taxon>
        <taxon>Planococcus</taxon>
    </lineage>
</organism>
<reference evidence="1 2" key="1">
    <citation type="submission" date="2020-07" db="EMBL/GenBank/DDBJ databases">
        <title>Screening of a cold-adapted Planococcus bacterium producing protease in traditional shrimp paste and protease identification by genome sequencing.</title>
        <authorList>
            <person name="Gao R."/>
            <person name="Leng W."/>
            <person name="Chu Q."/>
            <person name="Wu X."/>
            <person name="Liu H."/>
            <person name="Li X."/>
        </authorList>
    </citation>
    <scope>NUCLEOTIDE SEQUENCE [LARGE SCALE GENOMIC DNA]</scope>
    <source>
        <strain evidence="1 2">XJ11</strain>
    </source>
</reference>
<evidence type="ECO:0000313" key="2">
    <source>
        <dbReference type="Proteomes" id="UP000514716"/>
    </source>
</evidence>
<accession>A0A7D7MG81</accession>
<dbReference type="EMBL" id="CP059540">
    <property type="protein sequence ID" value="QMT17327.1"/>
    <property type="molecule type" value="Genomic_DNA"/>
</dbReference>
<dbReference type="AlphaFoldDB" id="A0A7D7MG81"/>
<dbReference type="Proteomes" id="UP000514716">
    <property type="component" value="Chromosome"/>
</dbReference>
<proteinExistence type="predicted"/>
<gene>
    <name evidence="1" type="ORF">H1Q58_15455</name>
</gene>
<dbReference type="KEGG" id="pdec:H1Q58_15455"/>
<protein>
    <submittedName>
        <fullName evidence="1">Uncharacterized protein</fullName>
    </submittedName>
</protein>
<sequence>MKKRLKKKITNRYNALNGARRQRDKRKGVKCISYAFLPIGERDKAVLAADETIPDYSFASHWLIEAYAWQDFSQVRIFPCTEDGGTISSSPLQMFVFEGEEIKRVLSKFKKAVKAMENDGFRENYG</sequence>